<dbReference type="RefSeq" id="WP_099034502.1">
    <property type="nucleotide sequence ID" value="NZ_BMGJ01000001.1"/>
</dbReference>
<dbReference type="InterPro" id="IPR013785">
    <property type="entry name" value="Aldolase_TIM"/>
</dbReference>
<dbReference type="InterPro" id="IPR036485">
    <property type="entry name" value="Glu_synth_asu_C_sf"/>
</dbReference>
<evidence type="ECO:0000256" key="14">
    <source>
        <dbReference type="ARBA" id="ARBA00029440"/>
    </source>
</evidence>
<evidence type="ECO:0000256" key="9">
    <source>
        <dbReference type="ARBA" id="ARBA00023002"/>
    </source>
</evidence>
<dbReference type="PANTHER" id="PTHR11938:SF148">
    <property type="entry name" value="GLUTAMATE SYNTHASE [NADPH] LARGE CHAIN"/>
    <property type="match status" value="1"/>
</dbReference>
<evidence type="ECO:0000256" key="10">
    <source>
        <dbReference type="ARBA" id="ARBA00023004"/>
    </source>
</evidence>
<comment type="pathway">
    <text evidence="14">Amino-acid biosynthesis.</text>
</comment>
<dbReference type="NCBIfam" id="NF008730">
    <property type="entry name" value="PRK11750.1"/>
    <property type="match status" value="1"/>
</dbReference>
<keyword evidence="17" id="KW-1185">Reference proteome</keyword>
<keyword evidence="10" id="KW-0408">Iron</keyword>
<accession>A0ABQ1R015</accession>
<dbReference type="Pfam" id="PF01645">
    <property type="entry name" value="Glu_synthase"/>
    <property type="match status" value="1"/>
</dbReference>
<evidence type="ECO:0000313" key="16">
    <source>
        <dbReference type="EMBL" id="GGD50466.1"/>
    </source>
</evidence>
<comment type="cofactor">
    <cofactor evidence="1">
        <name>FMN</name>
        <dbReference type="ChEBI" id="CHEBI:58210"/>
    </cofactor>
</comment>
<dbReference type="Proteomes" id="UP000614272">
    <property type="component" value="Unassembled WGS sequence"/>
</dbReference>
<evidence type="ECO:0000256" key="7">
    <source>
        <dbReference type="ARBA" id="ARBA00022723"/>
    </source>
</evidence>
<comment type="caution">
    <text evidence="16">The sequence shown here is derived from an EMBL/GenBank/DDBJ whole genome shotgun (WGS) entry which is preliminary data.</text>
</comment>
<evidence type="ECO:0000256" key="13">
    <source>
        <dbReference type="ARBA" id="ARBA00023291"/>
    </source>
</evidence>
<evidence type="ECO:0000256" key="11">
    <source>
        <dbReference type="ARBA" id="ARBA00023014"/>
    </source>
</evidence>
<dbReference type="Gene3D" id="3.20.20.70">
    <property type="entry name" value="Aldolase class I"/>
    <property type="match status" value="2"/>
</dbReference>
<organism evidence="16 17">
    <name type="scientific">Lacimicrobium alkaliphilum</name>
    <dbReference type="NCBI Taxonomy" id="1526571"/>
    <lineage>
        <taxon>Bacteria</taxon>
        <taxon>Pseudomonadati</taxon>
        <taxon>Pseudomonadota</taxon>
        <taxon>Gammaproteobacteria</taxon>
        <taxon>Alteromonadales</taxon>
        <taxon>Alteromonadaceae</taxon>
        <taxon>Lacimicrobium</taxon>
    </lineage>
</organism>
<dbReference type="InterPro" id="IPR002932">
    <property type="entry name" value="Glu_synthdom"/>
</dbReference>
<protein>
    <submittedName>
        <fullName evidence="16">Glutamate synthase large subunit</fullName>
    </submittedName>
</protein>
<keyword evidence="12" id="KW-0314">Glutamate biosynthesis</keyword>
<evidence type="ECO:0000256" key="6">
    <source>
        <dbReference type="ARBA" id="ARBA00022643"/>
    </source>
</evidence>
<evidence type="ECO:0000256" key="2">
    <source>
        <dbReference type="ARBA" id="ARBA00001927"/>
    </source>
</evidence>
<dbReference type="InterPro" id="IPR029055">
    <property type="entry name" value="Ntn_hydrolases_N"/>
</dbReference>
<evidence type="ECO:0000256" key="8">
    <source>
        <dbReference type="ARBA" id="ARBA00022962"/>
    </source>
</evidence>
<dbReference type="SUPFAM" id="SSF69336">
    <property type="entry name" value="Alpha subunit of glutamate synthase, C-terminal domain"/>
    <property type="match status" value="1"/>
</dbReference>
<dbReference type="Pfam" id="PF04898">
    <property type="entry name" value="Glu_syn_central"/>
    <property type="match status" value="1"/>
</dbReference>
<evidence type="ECO:0000256" key="5">
    <source>
        <dbReference type="ARBA" id="ARBA00022630"/>
    </source>
</evidence>
<dbReference type="Gene3D" id="2.160.20.60">
    <property type="entry name" value="Glutamate synthase, alpha subunit, C-terminal domain"/>
    <property type="match status" value="1"/>
</dbReference>
<dbReference type="PANTHER" id="PTHR11938">
    <property type="entry name" value="FAD NADPH DEHYDROGENASE/OXIDOREDUCTASE"/>
    <property type="match status" value="1"/>
</dbReference>
<gene>
    <name evidence="16" type="primary">gltB</name>
    <name evidence="16" type="ORF">GCM10011357_02970</name>
</gene>
<evidence type="ECO:0000313" key="17">
    <source>
        <dbReference type="Proteomes" id="UP000614272"/>
    </source>
</evidence>
<dbReference type="CDD" id="cd00982">
    <property type="entry name" value="gltB_C"/>
    <property type="match status" value="1"/>
</dbReference>
<keyword evidence="4" id="KW-0028">Amino-acid biosynthesis</keyword>
<evidence type="ECO:0000259" key="15">
    <source>
        <dbReference type="PROSITE" id="PS51278"/>
    </source>
</evidence>
<keyword evidence="6" id="KW-0288">FMN</keyword>
<keyword evidence="11" id="KW-0411">Iron-sulfur</keyword>
<keyword evidence="7" id="KW-0479">Metal-binding</keyword>
<keyword evidence="13" id="KW-0003">3Fe-4S</keyword>
<dbReference type="Gene3D" id="3.60.20.10">
    <property type="entry name" value="Glutamine Phosphoribosylpyrophosphate, subunit 1, domain 1"/>
    <property type="match status" value="1"/>
</dbReference>
<name>A0ABQ1R015_9ALTE</name>
<dbReference type="InterPro" id="IPR006982">
    <property type="entry name" value="Glu_synth_centr_N"/>
</dbReference>
<comment type="similarity">
    <text evidence="3">Belongs to the glutamate synthase family.</text>
</comment>
<dbReference type="CDD" id="cd02808">
    <property type="entry name" value="GltS_FMN"/>
    <property type="match status" value="1"/>
</dbReference>
<dbReference type="InterPro" id="IPR002489">
    <property type="entry name" value="Glu_synth_asu_C"/>
</dbReference>
<keyword evidence="5" id="KW-0285">Flavoprotein</keyword>
<evidence type="ECO:0000256" key="3">
    <source>
        <dbReference type="ARBA" id="ARBA00009716"/>
    </source>
</evidence>
<keyword evidence="9" id="KW-0560">Oxidoreductase</keyword>
<sequence length="1488" mass="164910">MRLYSPNDSRDNCGFGLIAHTQGEVSHNLVKTAIHALDRMQHRGGIAADGKTGDGCGLLLQKPDAFFRAIAEENGWKLGKKYAVGMIFLNQDPVLAEQARKVLNEELQAETLGVVGWRVVPTDPSVLGELALSGLPKIEQVFVNAPPGWRKKDMERRLYMARRRAEKRLEEDTEFYIACLSNLVSIYKGLVMPKDLPNFYLDLADERMQSAIAVFHQRFSTNTLPKWPLAQPFRFLAHNGEINTIRGNREWAEARTYKFRTPLLPDLHDAAPFVNFEGSDSSSLDNMLELFLAGGMDLFRAMRLLVPPAYQNNQTMDDDLKAFYEFNSMHMEPWDGPAGIVMTNGRHVACNLDRNGLRPARYVITKDGLITLASEVGIWDYKQEDVIEKGRVGPGEMLAVDIYNGKVWRSNQIDQELKERHPYKEWLDKHIRRLKPIQDCDASQIGVRMFDDDMMATYHKQFNYSYEEIQQIVRVLAKDGQEAVGSMGDDTPMAVLSTKHRVIYDYFRQQFAQVTNPPIDPLRENHVMSLATCIGREQNPFSETSGYANRVLFESPIMVYTDLKQLREFDPEYYYSEIIDINYRPEEGLKAAIKRICDEAEYLVKQKNAAFVVLSDRKIKTDRLPIPAPMAVGAVQRRLVEKALRCDANIVIETASARDPHHFAVLIGLGATAVYPFLAYETIEQMVDNGELQMTAMQAMLNYRKGINKGLYKIMSKMGISTVASYRCSKLFEAIGINKEVMELCFQGVPSRIQGANFDDFEQDVIHLNHIAWLKRKKLAHGGLLKYVHDGEYHAYNPDVVTSLQKAVVSGNYDDYKVFFQLVNERPVAQLRDLLSLKLSDNPISIDDVEPAENLYPRFDTAAMSIGALSPEAHEALAIAMNRLGGQSNSGEGGEDPKRFGTERNSKIKQVASGRFGVTPHYLVNADVIQIKVAQGAKPGEGGQLPGDKVNQYIAELRFSVPGVTLISPPPHHDIYSIEDLAQLIFDLKQVNPDALISVKLVSEPGVGTVATGVAKAYADLITVSGYDGGTGASPLTSVKYAGCPWELGLAETQQALVENGLRHKVRVQTDGGLKTGLDVIKAAILGAESFGFGTGPMVALGCKYLRICHLNNCATGVATQDENLRDNYFIGLPDMVMNYFKFIAQEVREWMAALGVARLDELIGRTELLEVIDGLTARQSRLDLSPLLAKPMAAEHTRLFCSEVTNEPMDKGELNQRILANSKRAIEDKTGGDWHYLIRNTDRSVGALASGYIARQHGNQGMADHPLKLNFTGTCGQSFGVWNAGGLEMRLIGDANDYVGKGMTGGKLVIHPPLGVSFASQDSAIMGNTCLYGATGGKLFAAGRAGERFAVRNSGAIAVVEGTGDNACEYMTGGIVAILGKTGVNFGAGMTGGFAYVLDVANDFERRVNGDLVEAMEIEDKPILAEHLRGLVNQHYEETGSEHSLVILGEFARYLKMFRLVKPKTSDVKNLLGHISRSTAELRIQAQ</sequence>
<dbReference type="Pfam" id="PF01493">
    <property type="entry name" value="GXGXG"/>
    <property type="match status" value="1"/>
</dbReference>
<dbReference type="CDD" id="cd00713">
    <property type="entry name" value="GltS"/>
    <property type="match status" value="1"/>
</dbReference>
<comment type="cofactor">
    <cofactor evidence="2">
        <name>[3Fe-4S] cluster</name>
        <dbReference type="ChEBI" id="CHEBI:21137"/>
    </cofactor>
</comment>
<keyword evidence="8" id="KW-0315">Glutamine amidotransferase</keyword>
<dbReference type="EMBL" id="BMGJ01000001">
    <property type="protein sequence ID" value="GGD50466.1"/>
    <property type="molecule type" value="Genomic_DNA"/>
</dbReference>
<dbReference type="Pfam" id="PF00310">
    <property type="entry name" value="GATase_2"/>
    <property type="match status" value="1"/>
</dbReference>
<dbReference type="InterPro" id="IPR017932">
    <property type="entry name" value="GATase_2_dom"/>
</dbReference>
<evidence type="ECO:0000256" key="1">
    <source>
        <dbReference type="ARBA" id="ARBA00001917"/>
    </source>
</evidence>
<proteinExistence type="inferred from homology"/>
<feature type="domain" description="Glutamine amidotransferase type-2" evidence="15">
    <location>
        <begin position="13"/>
        <end position="403"/>
    </location>
</feature>
<evidence type="ECO:0000256" key="4">
    <source>
        <dbReference type="ARBA" id="ARBA00022605"/>
    </source>
</evidence>
<dbReference type="PROSITE" id="PS51278">
    <property type="entry name" value="GATASE_TYPE_2"/>
    <property type="match status" value="1"/>
</dbReference>
<evidence type="ECO:0000256" key="12">
    <source>
        <dbReference type="ARBA" id="ARBA00023164"/>
    </source>
</evidence>
<dbReference type="SUPFAM" id="SSF56235">
    <property type="entry name" value="N-terminal nucleophile aminohydrolases (Ntn hydrolases)"/>
    <property type="match status" value="1"/>
</dbReference>
<dbReference type="SUPFAM" id="SSF51395">
    <property type="entry name" value="FMN-linked oxidoreductases"/>
    <property type="match status" value="1"/>
</dbReference>
<reference evidence="17" key="1">
    <citation type="journal article" date="2019" name="Int. J. Syst. Evol. Microbiol.">
        <title>The Global Catalogue of Microorganisms (GCM) 10K type strain sequencing project: providing services to taxonomists for standard genome sequencing and annotation.</title>
        <authorList>
            <consortium name="The Broad Institute Genomics Platform"/>
            <consortium name="The Broad Institute Genome Sequencing Center for Infectious Disease"/>
            <person name="Wu L."/>
            <person name="Ma J."/>
        </authorList>
    </citation>
    <scope>NUCLEOTIDE SEQUENCE [LARGE SCALE GENOMIC DNA]</scope>
    <source>
        <strain evidence="17">CGMCC 1.12923</strain>
    </source>
</reference>
<dbReference type="InterPro" id="IPR050711">
    <property type="entry name" value="ET-N_metabolism_enzyme"/>
</dbReference>